<protein>
    <submittedName>
        <fullName evidence="2">Uncharacterized protein</fullName>
    </submittedName>
</protein>
<evidence type="ECO:0000313" key="2">
    <source>
        <dbReference type="EMBL" id="GLI65015.1"/>
    </source>
</evidence>
<keyword evidence="3" id="KW-1185">Reference proteome</keyword>
<sequence>MPNVEEEFGKLNDDITRFLKEEGCVDSGDDDIEPYMAPRARPGSITPLGVRVDRGAGLLGFNSATSTIGEMDSVLTNIRAWKQKHEREMLELRQRNEHALSQVAEAVTQLEQASPLSSNTSREAVGTDTSAVATPDLWASLLSPSRQRDFNHAKVRHEEQQCQQQQKEPASGKEQASGLPPPVQLGEEDDEDLTTLLRERQERRDRILSGSATAKLGLTSKTAQAHIPVQGQAFGYPIADADAQSQQSTATRGGSGGGSSQSMSTTDQLPLVSVLRASMPCPARSQHLLGSAPSERPTTAARRRAEEAASAAVFRGQQLMSELEAELRELEGGERGRSRTDLRVSFTDRGSDVMGVGAGTATSVGLWEPGSPRSGTSMTFTANGVLGDGGNDEDADHLASSATVATAGYPHVEFLLDWSAQLQGVLAKMDALQTGYQAVAAAAATATRRPGSGNAASAGLGARVNSPGSGGTCASTAAVAGWGTGNPSGASMTSRPGSARLRLEPLPRGPCLLSSGLTGQEAATGLARIPSPSLPSSSVSAMADPALAVVAGLEGSGQGRRSRSRVRGLRGTAEGGEVCAPALKQGSVTDNRDDTRNSSCEREAAESGAGPMACAGHRIRQLRELQRQGAGGTITGGATGGGL</sequence>
<gene>
    <name evidence="2" type="ORF">VaNZ11_008442</name>
</gene>
<accession>A0ABQ5S608</accession>
<comment type="caution">
    <text evidence="2">The sequence shown here is derived from an EMBL/GenBank/DDBJ whole genome shotgun (WGS) entry which is preliminary data.</text>
</comment>
<reference evidence="2 3" key="1">
    <citation type="journal article" date="2023" name="IScience">
        <title>Expanded male sex-determining region conserved during the evolution of homothallism in the green alga Volvox.</title>
        <authorList>
            <person name="Yamamoto K."/>
            <person name="Matsuzaki R."/>
            <person name="Mahakham W."/>
            <person name="Heman W."/>
            <person name="Sekimoto H."/>
            <person name="Kawachi M."/>
            <person name="Minakuchi Y."/>
            <person name="Toyoda A."/>
            <person name="Nozaki H."/>
        </authorList>
    </citation>
    <scope>NUCLEOTIDE SEQUENCE [LARGE SCALE GENOMIC DNA]</scope>
    <source>
        <strain evidence="2 3">NIES-4468</strain>
    </source>
</reference>
<feature type="compositionally biased region" description="Basic and acidic residues" evidence="1">
    <location>
        <begin position="590"/>
        <end position="605"/>
    </location>
</feature>
<evidence type="ECO:0000313" key="3">
    <source>
        <dbReference type="Proteomes" id="UP001165090"/>
    </source>
</evidence>
<feature type="region of interest" description="Disordered" evidence="1">
    <location>
        <begin position="284"/>
        <end position="309"/>
    </location>
</feature>
<feature type="region of interest" description="Disordered" evidence="1">
    <location>
        <begin position="554"/>
        <end position="613"/>
    </location>
</feature>
<dbReference type="Proteomes" id="UP001165090">
    <property type="component" value="Unassembled WGS sequence"/>
</dbReference>
<feature type="region of interest" description="Disordered" evidence="1">
    <location>
        <begin position="243"/>
        <end position="266"/>
    </location>
</feature>
<evidence type="ECO:0000256" key="1">
    <source>
        <dbReference type="SAM" id="MobiDB-lite"/>
    </source>
</evidence>
<dbReference type="EMBL" id="BSDZ01000021">
    <property type="protein sequence ID" value="GLI65015.1"/>
    <property type="molecule type" value="Genomic_DNA"/>
</dbReference>
<name>A0ABQ5S608_9CHLO</name>
<feature type="region of interest" description="Disordered" evidence="1">
    <location>
        <begin position="152"/>
        <end position="189"/>
    </location>
</feature>
<organism evidence="2 3">
    <name type="scientific">Volvox africanus</name>
    <dbReference type="NCBI Taxonomy" id="51714"/>
    <lineage>
        <taxon>Eukaryota</taxon>
        <taxon>Viridiplantae</taxon>
        <taxon>Chlorophyta</taxon>
        <taxon>core chlorophytes</taxon>
        <taxon>Chlorophyceae</taxon>
        <taxon>CS clade</taxon>
        <taxon>Chlamydomonadales</taxon>
        <taxon>Volvocaceae</taxon>
        <taxon>Volvox</taxon>
    </lineage>
</organism>
<feature type="compositionally biased region" description="Low complexity" evidence="1">
    <location>
        <begin position="243"/>
        <end position="252"/>
    </location>
</feature>
<proteinExistence type="predicted"/>